<evidence type="ECO:0000256" key="1">
    <source>
        <dbReference type="ARBA" id="ARBA00023125"/>
    </source>
</evidence>
<keyword evidence="1 4" id="KW-0238">DNA-binding</keyword>
<dbReference type="InterPro" id="IPR009057">
    <property type="entry name" value="Homeodomain-like_sf"/>
</dbReference>
<evidence type="ECO:0000256" key="3">
    <source>
        <dbReference type="ARBA" id="ARBA00023242"/>
    </source>
</evidence>
<dbReference type="Gene3D" id="1.10.10.60">
    <property type="entry name" value="Homeodomain-like"/>
    <property type="match status" value="1"/>
</dbReference>
<dbReference type="PROSITE" id="PS50071">
    <property type="entry name" value="HOMEOBOX_2"/>
    <property type="match status" value="1"/>
</dbReference>
<dbReference type="AlphaFoldDB" id="A0A4P9XWI5"/>
<keyword evidence="3 4" id="KW-0539">Nucleus</keyword>
<dbReference type="GO" id="GO:0005634">
    <property type="term" value="C:nucleus"/>
    <property type="evidence" value="ECO:0007669"/>
    <property type="project" value="UniProtKB-SubCell"/>
</dbReference>
<name>A0A4P9XWI5_9FUNG</name>
<comment type="subcellular location">
    <subcellularLocation>
        <location evidence="4">Nucleus</location>
    </subcellularLocation>
</comment>
<evidence type="ECO:0000313" key="7">
    <source>
        <dbReference type="Proteomes" id="UP000271241"/>
    </source>
</evidence>
<evidence type="ECO:0000313" key="6">
    <source>
        <dbReference type="EMBL" id="RKP10684.1"/>
    </source>
</evidence>
<evidence type="ECO:0000256" key="2">
    <source>
        <dbReference type="ARBA" id="ARBA00023155"/>
    </source>
</evidence>
<accession>A0A4P9XWI5</accession>
<feature type="non-terminal residue" evidence="6">
    <location>
        <position position="69"/>
    </location>
</feature>
<gene>
    <name evidence="6" type="ORF">THASP1DRAFT_12494</name>
</gene>
<dbReference type="InterPro" id="IPR050224">
    <property type="entry name" value="TALE_homeobox"/>
</dbReference>
<evidence type="ECO:0000256" key="4">
    <source>
        <dbReference type="PROSITE-ProRule" id="PRU00108"/>
    </source>
</evidence>
<dbReference type="GO" id="GO:0006355">
    <property type="term" value="P:regulation of DNA-templated transcription"/>
    <property type="evidence" value="ECO:0007669"/>
    <property type="project" value="InterPro"/>
</dbReference>
<reference evidence="7" key="1">
    <citation type="journal article" date="2018" name="Nat. Microbiol.">
        <title>Leveraging single-cell genomics to expand the fungal tree of life.</title>
        <authorList>
            <person name="Ahrendt S.R."/>
            <person name="Quandt C.A."/>
            <person name="Ciobanu D."/>
            <person name="Clum A."/>
            <person name="Salamov A."/>
            <person name="Andreopoulos B."/>
            <person name="Cheng J.F."/>
            <person name="Woyke T."/>
            <person name="Pelin A."/>
            <person name="Henrissat B."/>
            <person name="Reynolds N.K."/>
            <person name="Benny G.L."/>
            <person name="Smith M.E."/>
            <person name="James T.Y."/>
            <person name="Grigoriev I.V."/>
        </authorList>
    </citation>
    <scope>NUCLEOTIDE SEQUENCE [LARGE SCALE GENOMIC DNA]</scope>
    <source>
        <strain evidence="7">RSA 1356</strain>
    </source>
</reference>
<dbReference type="GO" id="GO:0003677">
    <property type="term" value="F:DNA binding"/>
    <property type="evidence" value="ECO:0007669"/>
    <property type="project" value="UniProtKB-UniRule"/>
</dbReference>
<dbReference type="CDD" id="cd00086">
    <property type="entry name" value="homeodomain"/>
    <property type="match status" value="1"/>
</dbReference>
<sequence length="69" mass="8337">MQYPQLHSRRHRRQHPTFATHTLRHWLAANAHRPYPTPEEKQALCRLTGLAMTQLNDWFVNARRRVLPR</sequence>
<feature type="domain" description="Homeobox" evidence="5">
    <location>
        <begin position="6"/>
        <end position="69"/>
    </location>
</feature>
<evidence type="ECO:0000259" key="5">
    <source>
        <dbReference type="PROSITE" id="PS50071"/>
    </source>
</evidence>
<dbReference type="PANTHER" id="PTHR11850">
    <property type="entry name" value="HOMEOBOX PROTEIN TRANSCRIPTION FACTORS"/>
    <property type="match status" value="1"/>
</dbReference>
<keyword evidence="7" id="KW-1185">Reference proteome</keyword>
<dbReference type="SUPFAM" id="SSF46689">
    <property type="entry name" value="Homeodomain-like"/>
    <property type="match status" value="1"/>
</dbReference>
<dbReference type="InterPro" id="IPR001356">
    <property type="entry name" value="HD"/>
</dbReference>
<dbReference type="InterPro" id="IPR008422">
    <property type="entry name" value="KN_HD"/>
</dbReference>
<dbReference type="EMBL" id="KZ992441">
    <property type="protein sequence ID" value="RKP10684.1"/>
    <property type="molecule type" value="Genomic_DNA"/>
</dbReference>
<keyword evidence="2 4" id="KW-0371">Homeobox</keyword>
<dbReference type="OrthoDB" id="10056939at2759"/>
<dbReference type="Proteomes" id="UP000271241">
    <property type="component" value="Unassembled WGS sequence"/>
</dbReference>
<proteinExistence type="predicted"/>
<protein>
    <recommendedName>
        <fullName evidence="5">Homeobox domain-containing protein</fullName>
    </recommendedName>
</protein>
<dbReference type="SMART" id="SM00389">
    <property type="entry name" value="HOX"/>
    <property type="match status" value="1"/>
</dbReference>
<organism evidence="6 7">
    <name type="scientific">Thamnocephalis sphaerospora</name>
    <dbReference type="NCBI Taxonomy" id="78915"/>
    <lineage>
        <taxon>Eukaryota</taxon>
        <taxon>Fungi</taxon>
        <taxon>Fungi incertae sedis</taxon>
        <taxon>Zoopagomycota</taxon>
        <taxon>Zoopagomycotina</taxon>
        <taxon>Zoopagomycetes</taxon>
        <taxon>Zoopagales</taxon>
        <taxon>Sigmoideomycetaceae</taxon>
        <taxon>Thamnocephalis</taxon>
    </lineage>
</organism>
<dbReference type="STRING" id="78915.A0A4P9XWI5"/>
<dbReference type="Pfam" id="PF05920">
    <property type="entry name" value="Homeobox_KN"/>
    <property type="match status" value="1"/>
</dbReference>